<protein>
    <submittedName>
        <fullName evidence="2">Uncharacterized protein</fullName>
    </submittedName>
</protein>
<keyword evidence="3" id="KW-1185">Reference proteome</keyword>
<organism evidence="2 3">
    <name type="scientific">Ramazzottius varieornatus</name>
    <name type="common">Water bear</name>
    <name type="synonym">Tardigrade</name>
    <dbReference type="NCBI Taxonomy" id="947166"/>
    <lineage>
        <taxon>Eukaryota</taxon>
        <taxon>Metazoa</taxon>
        <taxon>Ecdysozoa</taxon>
        <taxon>Tardigrada</taxon>
        <taxon>Eutardigrada</taxon>
        <taxon>Parachela</taxon>
        <taxon>Hypsibioidea</taxon>
        <taxon>Ramazzottiidae</taxon>
        <taxon>Ramazzottius</taxon>
    </lineage>
</organism>
<feature type="compositionally biased region" description="Basic residues" evidence="1">
    <location>
        <begin position="189"/>
        <end position="210"/>
    </location>
</feature>
<feature type="compositionally biased region" description="Polar residues" evidence="1">
    <location>
        <begin position="165"/>
        <end position="174"/>
    </location>
</feature>
<feature type="compositionally biased region" description="Polar residues" evidence="1">
    <location>
        <begin position="102"/>
        <end position="129"/>
    </location>
</feature>
<comment type="caution">
    <text evidence="2">The sequence shown here is derived from an EMBL/GenBank/DDBJ whole genome shotgun (WGS) entry which is preliminary data.</text>
</comment>
<accession>A0A1D1UKG6</accession>
<dbReference type="AlphaFoldDB" id="A0A1D1UKG6"/>
<reference evidence="2 3" key="1">
    <citation type="journal article" date="2016" name="Nat. Commun.">
        <title>Extremotolerant tardigrade genome and improved radiotolerance of human cultured cells by tardigrade-unique protein.</title>
        <authorList>
            <person name="Hashimoto T."/>
            <person name="Horikawa D.D."/>
            <person name="Saito Y."/>
            <person name="Kuwahara H."/>
            <person name="Kozuka-Hata H."/>
            <person name="Shin-I T."/>
            <person name="Minakuchi Y."/>
            <person name="Ohishi K."/>
            <person name="Motoyama A."/>
            <person name="Aizu T."/>
            <person name="Enomoto A."/>
            <person name="Kondo K."/>
            <person name="Tanaka S."/>
            <person name="Hara Y."/>
            <person name="Koshikawa S."/>
            <person name="Sagara H."/>
            <person name="Miura T."/>
            <person name="Yokobori S."/>
            <person name="Miyagawa K."/>
            <person name="Suzuki Y."/>
            <person name="Kubo T."/>
            <person name="Oyama M."/>
            <person name="Kohara Y."/>
            <person name="Fujiyama A."/>
            <person name="Arakawa K."/>
            <person name="Katayama T."/>
            <person name="Toyoda A."/>
            <person name="Kunieda T."/>
        </authorList>
    </citation>
    <scope>NUCLEOTIDE SEQUENCE [LARGE SCALE GENOMIC DNA]</scope>
    <source>
        <strain evidence="2 3">YOKOZUNA-1</strain>
    </source>
</reference>
<name>A0A1D1UKG6_RAMVA</name>
<evidence type="ECO:0000313" key="3">
    <source>
        <dbReference type="Proteomes" id="UP000186922"/>
    </source>
</evidence>
<feature type="region of interest" description="Disordered" evidence="1">
    <location>
        <begin position="156"/>
        <end position="210"/>
    </location>
</feature>
<evidence type="ECO:0000313" key="2">
    <source>
        <dbReference type="EMBL" id="GAU90196.1"/>
    </source>
</evidence>
<sequence>MRDVLASGKRKKATGEDLWNMISSLHDRLNGALSGITTLRKDMDNLQMKNDELFESNEVLTKKVLNLEDEFRAHKQNATVDDMESINRPKPMRTPGSYASAAASQANPVPSQPNSSVERNTATGDQPQTAGGMKVGPKKRVVRGSIPLLSPMNRIRPKGSYRLCPSSTSRTWTSRCAGYPDETQQSTLRSKRTTSKFKRISNRKASKFVL</sequence>
<feature type="region of interest" description="Disordered" evidence="1">
    <location>
        <begin position="76"/>
        <end position="140"/>
    </location>
</feature>
<dbReference type="EMBL" id="BDGG01000001">
    <property type="protein sequence ID" value="GAU90196.1"/>
    <property type="molecule type" value="Genomic_DNA"/>
</dbReference>
<gene>
    <name evidence="2" type="primary">RvY_02647</name>
    <name evidence="2" type="synonym">RvY_02647.2</name>
    <name evidence="2" type="ORF">RvY_02647-2</name>
</gene>
<evidence type="ECO:0000256" key="1">
    <source>
        <dbReference type="SAM" id="MobiDB-lite"/>
    </source>
</evidence>
<dbReference type="Proteomes" id="UP000186922">
    <property type="component" value="Unassembled WGS sequence"/>
</dbReference>
<proteinExistence type="predicted"/>